<dbReference type="AlphaFoldDB" id="A0A0K2VRW5"/>
<dbReference type="EMBL" id="CCND01000006">
    <property type="protein sequence ID" value="CDX52279.1"/>
    <property type="molecule type" value="Genomic_DNA"/>
</dbReference>
<accession>A0A0K2VRW5</accession>
<proteinExistence type="predicted"/>
<dbReference type="Proteomes" id="UP000182888">
    <property type="component" value="Unassembled WGS sequence"/>
</dbReference>
<name>A0A0K2VRW5_MESPL</name>
<sequence length="100" mass="11389">MTVVQCRAKVRSLHLRRSYFAPSKSRSVSQSGFWWRRRVPPPGPNGLFHRLFIAIVGQADEANIGSDEGKRKANPALIRLCQTVQPRVDLRAYSIKSRSR</sequence>
<evidence type="ECO:0000313" key="2">
    <source>
        <dbReference type="Proteomes" id="UP000182888"/>
    </source>
</evidence>
<organism evidence="1 2">
    <name type="scientific">Mesorhizobium plurifarium</name>
    <dbReference type="NCBI Taxonomy" id="69974"/>
    <lineage>
        <taxon>Bacteria</taxon>
        <taxon>Pseudomonadati</taxon>
        <taxon>Pseudomonadota</taxon>
        <taxon>Alphaproteobacteria</taxon>
        <taxon>Hyphomicrobiales</taxon>
        <taxon>Phyllobacteriaceae</taxon>
        <taxon>Mesorhizobium</taxon>
    </lineage>
</organism>
<evidence type="ECO:0000313" key="1">
    <source>
        <dbReference type="EMBL" id="CDX52279.1"/>
    </source>
</evidence>
<reference evidence="2" key="1">
    <citation type="submission" date="2014-08" db="EMBL/GenBank/DDBJ databases">
        <authorList>
            <person name="Edwards T."/>
        </authorList>
    </citation>
    <scope>NUCLEOTIDE SEQUENCE [LARGE SCALE GENOMIC DNA]</scope>
</reference>
<protein>
    <submittedName>
        <fullName evidence="1">Uncharacterized protein</fullName>
    </submittedName>
</protein>
<gene>
    <name evidence="1" type="ORF">MPL1032_140306</name>
</gene>